<evidence type="ECO:0000259" key="10">
    <source>
        <dbReference type="PROSITE" id="PS50893"/>
    </source>
</evidence>
<dbReference type="CDD" id="cd03250">
    <property type="entry name" value="ABCC_MRP_domain1"/>
    <property type="match status" value="1"/>
</dbReference>
<evidence type="ECO:0000256" key="5">
    <source>
        <dbReference type="ARBA" id="ARBA00022840"/>
    </source>
</evidence>
<feature type="domain" description="ABC transmembrane type-1" evidence="11">
    <location>
        <begin position="290"/>
        <end position="617"/>
    </location>
</feature>
<sequence length="1683" mass="187039">MRLCDDYGPFDFRSVCVRDAWGALLPFSFILALCLFSIPLPSFLRKAYAIVKAPFQAYIILHEAEALDAEVEEKDGELVEESVPLWRTLVFVFVGITETFCWIAHGSFSLYKDPQNDILPFLIALVWLYTVIRPIARPTATPPYDLFTIYLLLFGSSILQIGGLLYDHTVFSIPYPPPLTIFALSSNLVAVIGMLCLILSMPLAIPSNLINPSEIGRSVSPEDYTSLWGWVTFFWVKPLVDLGRITTLNESDVWNLSPTMQSHPIFVKFSAIAQPTLLRRLWTANSLDLILDFLLTFVSVVFNYAGPFFLKRILDAIDLEYPTPESQTRAYIYAFLAFTCTLLKAQADVQHLWYGRRASTRIRSELMAAIYDKALKRKDFSGVVNKEEKEKDKDKTTTDANGKRKRKTKAEKKQEKEKAAKADDPKAGADVGKIVNLMAGDANRISQTVSGFYFLYGAPFEILIAGVFLYQLLGWSAFAGFIVLLAGWPLNSFIAKRSIRIQKGLLTARDKRMGVLNELIGAVKFIKFFAWEERWIGRALDAREVEMKWMIKARVNSVMFYLLWTCAPILVSIVSFFVFVMQGGELTVSVAFTSIALFGMVRTPLNVIPTWIVQILQTGVALKRIAVYLDEEEVTDQVSSLKKYSNSTEPHLPGGEDEEGLGLENATLKWNEVVDEKQQEQDKTKNGVLSPSASSGIPSPTSSDEDVETAATSDVETAASDAGSLLAGLETDHKFELRDVTVQFPEGQLSVVTGPTASGKTALLMALLGEMTLQQGKIIMSKNTSRIDENGYMHAISYAAQSPWLRHQSIKDNILFGYPLDEERYNDVVECCALKPDLEILEDGDATEIGARGVSLSGGQKARVALARAVYARTKYVLLDDPLSAVDSHTSRFLYEKLLCGPLLANRTVVLVTHHVELVLPGAHYLVRMLDGRIDTQGPIQDLRAQGILQNITLDAAVEVKKEELKEAVVAAEVFDGDPKSPLEEAKKPRKLIKDEHRETGGVKWSIYKSYLKASSYWTWVILSILIVVIQLLGVGEKLWIKTWGEAYGTNGTTPSFYALRSFATAEHEIPMDGHFTYHQYSPYQTILAKKGIFGVEWPSAIDHPLFYIGIYSAIGFASALASVLSVTAQYTGALRASRTLFKQLLITVVRATFRFHDTTPQGRMLNRFGKDIETIDSSLAGSLQAVNSSLASFFAAIITVAVVFPYFLIPAFFIGFAYRELAISYLNTGRDLRRMESNTRSPIFSDFGELLEGIVTVRAFSAERRFLNNLHKRIDTTTKMWYTFWMTNRWLLLNFDSLGAVAVLVSSLFSIATLTDGAGLAGLCITSAMAFTSSVYWACRFWTALELDLNSVERVVEYLDLPQEPPAVIESNRVPAYWPSSSDNNALIRVENLEVKYAADLPAVLHDVSFTLKAGESVGLLGRTGSGKSTLAMSILRFADPSSGRIIIDGIDISTIGIHDLRSRLTFIPQDATLFSGTLRDNLDPFGEHTDSECLDVLRRVQMITDSPQQVSREQSASSSRASSRPASIRDVERESTVGSVSITTEIDSKTTVTLDTKVSAGGTNFSQGQRQLIAMARALLRRSSIIVLDEATSSIDFATDAKIQATIREEFNDSLLLTVAHRIRTVIDYDRLIVLDKGHIAEFDSPWNLIRKEDGIFRSMCLKSGSFSELEAAAKAKAEQQ</sequence>
<reference evidence="12 13" key="1">
    <citation type="submission" date="2014-04" db="EMBL/GenBank/DDBJ databases">
        <authorList>
            <consortium name="DOE Joint Genome Institute"/>
            <person name="Kuo A."/>
            <person name="Kohler A."/>
            <person name="Nagy L.G."/>
            <person name="Floudas D."/>
            <person name="Copeland A."/>
            <person name="Barry K.W."/>
            <person name="Cichocki N."/>
            <person name="Veneault-Fourrey C."/>
            <person name="LaButti K."/>
            <person name="Lindquist E.A."/>
            <person name="Lipzen A."/>
            <person name="Lundell T."/>
            <person name="Morin E."/>
            <person name="Murat C."/>
            <person name="Sun H."/>
            <person name="Tunlid A."/>
            <person name="Henrissat B."/>
            <person name="Grigoriev I.V."/>
            <person name="Hibbett D.S."/>
            <person name="Martin F."/>
            <person name="Nordberg H.P."/>
            <person name="Cantor M.N."/>
            <person name="Hua S.X."/>
        </authorList>
    </citation>
    <scope>NUCLEOTIDE SEQUENCE [LARGE SCALE GENOMIC DNA]</scope>
    <source>
        <strain evidence="12 13">LaAM-08-1</strain>
    </source>
</reference>
<evidence type="ECO:0000256" key="3">
    <source>
        <dbReference type="ARBA" id="ARBA00022692"/>
    </source>
</evidence>
<dbReference type="PANTHER" id="PTHR24223:SF415">
    <property type="entry name" value="FI20190P1"/>
    <property type="match status" value="1"/>
</dbReference>
<evidence type="ECO:0000256" key="2">
    <source>
        <dbReference type="ARBA" id="ARBA00022448"/>
    </source>
</evidence>
<feature type="transmembrane region" description="Helical" evidence="9">
    <location>
        <begin position="1319"/>
        <end position="1340"/>
    </location>
</feature>
<keyword evidence="6 9" id="KW-1133">Transmembrane helix</keyword>
<dbReference type="GO" id="GO:0016887">
    <property type="term" value="F:ATP hydrolysis activity"/>
    <property type="evidence" value="ECO:0007669"/>
    <property type="project" value="InterPro"/>
</dbReference>
<dbReference type="InterPro" id="IPR017871">
    <property type="entry name" value="ABC_transporter-like_CS"/>
</dbReference>
<dbReference type="CDD" id="cd03244">
    <property type="entry name" value="ABCC_MRP_domain2"/>
    <property type="match status" value="1"/>
</dbReference>
<dbReference type="HOGENOM" id="CLU_000604_27_6_1"/>
<feature type="compositionally biased region" description="Polar residues" evidence="8">
    <location>
        <begin position="640"/>
        <end position="649"/>
    </location>
</feature>
<feature type="compositionally biased region" description="Low complexity" evidence="8">
    <location>
        <begin position="1510"/>
        <end position="1528"/>
    </location>
</feature>
<dbReference type="InterPro" id="IPR003439">
    <property type="entry name" value="ABC_transporter-like_ATP-bd"/>
</dbReference>
<feature type="transmembrane region" description="Helical" evidence="9">
    <location>
        <begin position="1291"/>
        <end position="1313"/>
    </location>
</feature>
<evidence type="ECO:0008006" key="14">
    <source>
        <dbReference type="Google" id="ProtNLM"/>
    </source>
</evidence>
<dbReference type="SUPFAM" id="SSF52540">
    <property type="entry name" value="P-loop containing nucleoside triphosphate hydrolases"/>
    <property type="match status" value="2"/>
</dbReference>
<feature type="transmembrane region" description="Helical" evidence="9">
    <location>
        <begin position="178"/>
        <end position="199"/>
    </location>
</feature>
<dbReference type="GO" id="GO:0140359">
    <property type="term" value="F:ABC-type transporter activity"/>
    <property type="evidence" value="ECO:0007669"/>
    <property type="project" value="InterPro"/>
</dbReference>
<evidence type="ECO:0000256" key="4">
    <source>
        <dbReference type="ARBA" id="ARBA00022741"/>
    </source>
</evidence>
<dbReference type="STRING" id="1095629.A0A0C9XSE0"/>
<dbReference type="SUPFAM" id="SSF90123">
    <property type="entry name" value="ABC transporter transmembrane region"/>
    <property type="match status" value="2"/>
</dbReference>
<evidence type="ECO:0000256" key="1">
    <source>
        <dbReference type="ARBA" id="ARBA00004370"/>
    </source>
</evidence>
<accession>A0A0C9XSE0</accession>
<dbReference type="OrthoDB" id="6500128at2759"/>
<feature type="region of interest" description="Disordered" evidence="8">
    <location>
        <begin position="640"/>
        <end position="660"/>
    </location>
</feature>
<dbReference type="Pfam" id="PF00005">
    <property type="entry name" value="ABC_tran"/>
    <property type="match status" value="2"/>
</dbReference>
<dbReference type="Proteomes" id="UP000054477">
    <property type="component" value="Unassembled WGS sequence"/>
</dbReference>
<feature type="transmembrane region" description="Helical" evidence="9">
    <location>
        <begin position="118"/>
        <end position="135"/>
    </location>
</feature>
<feature type="compositionally biased region" description="Low complexity" evidence="8">
    <location>
        <begin position="690"/>
        <end position="702"/>
    </location>
</feature>
<protein>
    <recommendedName>
        <fullName evidence="14">Multidrug resistance-associated ABC transporter</fullName>
    </recommendedName>
</protein>
<keyword evidence="3 9" id="KW-0812">Transmembrane</keyword>
<feature type="compositionally biased region" description="Basic and acidic residues" evidence="8">
    <location>
        <begin position="411"/>
        <end position="424"/>
    </location>
</feature>
<dbReference type="InterPro" id="IPR027417">
    <property type="entry name" value="P-loop_NTPase"/>
</dbReference>
<dbReference type="Pfam" id="PF00664">
    <property type="entry name" value="ABC_membrane"/>
    <property type="match status" value="2"/>
</dbReference>
<feature type="transmembrane region" description="Helical" evidence="9">
    <location>
        <begin position="1017"/>
        <end position="1036"/>
    </location>
</feature>
<proteinExistence type="predicted"/>
<feature type="transmembrane region" description="Helical" evidence="9">
    <location>
        <begin position="558"/>
        <end position="580"/>
    </location>
</feature>
<reference evidence="13" key="2">
    <citation type="submission" date="2015-01" db="EMBL/GenBank/DDBJ databases">
        <title>Evolutionary Origins and Diversification of the Mycorrhizal Mutualists.</title>
        <authorList>
            <consortium name="DOE Joint Genome Institute"/>
            <consortium name="Mycorrhizal Genomics Consortium"/>
            <person name="Kohler A."/>
            <person name="Kuo A."/>
            <person name="Nagy L.G."/>
            <person name="Floudas D."/>
            <person name="Copeland A."/>
            <person name="Barry K.W."/>
            <person name="Cichocki N."/>
            <person name="Veneault-Fourrey C."/>
            <person name="LaButti K."/>
            <person name="Lindquist E.A."/>
            <person name="Lipzen A."/>
            <person name="Lundell T."/>
            <person name="Morin E."/>
            <person name="Murat C."/>
            <person name="Riley R."/>
            <person name="Ohm R."/>
            <person name="Sun H."/>
            <person name="Tunlid A."/>
            <person name="Henrissat B."/>
            <person name="Grigoriev I.V."/>
            <person name="Hibbett D.S."/>
            <person name="Martin F."/>
        </authorList>
    </citation>
    <scope>NUCLEOTIDE SEQUENCE [LARGE SCALE GENOMIC DNA]</scope>
    <source>
        <strain evidence="13">LaAM-08-1</strain>
    </source>
</reference>
<feature type="transmembrane region" description="Helical" evidence="9">
    <location>
        <begin position="476"/>
        <end position="495"/>
    </location>
</feature>
<feature type="transmembrane region" description="Helical" evidence="9">
    <location>
        <begin position="1194"/>
        <end position="1219"/>
    </location>
</feature>
<feature type="transmembrane region" description="Helical" evidence="9">
    <location>
        <begin position="85"/>
        <end position="106"/>
    </location>
</feature>
<keyword evidence="13" id="KW-1185">Reference proteome</keyword>
<feature type="compositionally biased region" description="Basic and acidic residues" evidence="8">
    <location>
        <begin position="675"/>
        <end position="685"/>
    </location>
</feature>
<dbReference type="GO" id="GO:0005524">
    <property type="term" value="F:ATP binding"/>
    <property type="evidence" value="ECO:0007669"/>
    <property type="project" value="UniProtKB-KW"/>
</dbReference>
<dbReference type="PROSITE" id="PS50893">
    <property type="entry name" value="ABC_TRANSPORTER_2"/>
    <property type="match status" value="2"/>
</dbReference>
<dbReference type="Gene3D" id="1.20.1560.10">
    <property type="entry name" value="ABC transporter type 1, transmembrane domain"/>
    <property type="match status" value="2"/>
</dbReference>
<name>A0A0C9XSE0_9AGAR</name>
<feature type="domain" description="ABC transporter" evidence="10">
    <location>
        <begin position="710"/>
        <end position="956"/>
    </location>
</feature>
<organism evidence="12 13">
    <name type="scientific">Laccaria amethystina LaAM-08-1</name>
    <dbReference type="NCBI Taxonomy" id="1095629"/>
    <lineage>
        <taxon>Eukaryota</taxon>
        <taxon>Fungi</taxon>
        <taxon>Dikarya</taxon>
        <taxon>Basidiomycota</taxon>
        <taxon>Agaricomycotina</taxon>
        <taxon>Agaricomycetes</taxon>
        <taxon>Agaricomycetidae</taxon>
        <taxon>Agaricales</taxon>
        <taxon>Agaricineae</taxon>
        <taxon>Hydnangiaceae</taxon>
        <taxon>Laccaria</taxon>
    </lineage>
</organism>
<dbReference type="SMART" id="SM00382">
    <property type="entry name" value="AAA"/>
    <property type="match status" value="2"/>
</dbReference>
<feature type="region of interest" description="Disordered" evidence="8">
    <location>
        <begin position="1508"/>
        <end position="1537"/>
    </location>
</feature>
<evidence type="ECO:0000256" key="9">
    <source>
        <dbReference type="SAM" id="Phobius"/>
    </source>
</evidence>
<evidence type="ECO:0000313" key="13">
    <source>
        <dbReference type="Proteomes" id="UP000054477"/>
    </source>
</evidence>
<dbReference type="PANTHER" id="PTHR24223">
    <property type="entry name" value="ATP-BINDING CASSETTE SUB-FAMILY C"/>
    <property type="match status" value="1"/>
</dbReference>
<feature type="region of interest" description="Disordered" evidence="8">
    <location>
        <begin position="386"/>
        <end position="424"/>
    </location>
</feature>
<feature type="domain" description="ABC transporter" evidence="10">
    <location>
        <begin position="1389"/>
        <end position="1664"/>
    </location>
</feature>
<dbReference type="InterPro" id="IPR011527">
    <property type="entry name" value="ABC1_TM_dom"/>
</dbReference>
<evidence type="ECO:0000256" key="7">
    <source>
        <dbReference type="ARBA" id="ARBA00023136"/>
    </source>
</evidence>
<dbReference type="InterPro" id="IPR050173">
    <property type="entry name" value="ABC_transporter_C-like"/>
</dbReference>
<feature type="transmembrane region" description="Helical" evidence="9">
    <location>
        <begin position="147"/>
        <end position="166"/>
    </location>
</feature>
<feature type="compositionally biased region" description="Basic and acidic residues" evidence="8">
    <location>
        <begin position="386"/>
        <end position="397"/>
    </location>
</feature>
<dbReference type="PROSITE" id="PS00211">
    <property type="entry name" value="ABC_TRANSPORTER_1"/>
    <property type="match status" value="2"/>
</dbReference>
<dbReference type="InterPro" id="IPR003593">
    <property type="entry name" value="AAA+_ATPase"/>
</dbReference>
<feature type="transmembrane region" description="Helical" evidence="9">
    <location>
        <begin position="289"/>
        <end position="310"/>
    </location>
</feature>
<dbReference type="Gene3D" id="3.40.50.300">
    <property type="entry name" value="P-loop containing nucleotide triphosphate hydrolases"/>
    <property type="match status" value="2"/>
</dbReference>
<dbReference type="CDD" id="cd18604">
    <property type="entry name" value="ABC_6TM_VMR1_D2_like"/>
    <property type="match status" value="1"/>
</dbReference>
<evidence type="ECO:0000256" key="8">
    <source>
        <dbReference type="SAM" id="MobiDB-lite"/>
    </source>
</evidence>
<dbReference type="EMBL" id="KN838660">
    <property type="protein sequence ID" value="KIJ98827.1"/>
    <property type="molecule type" value="Genomic_DNA"/>
</dbReference>
<dbReference type="GO" id="GO:0016020">
    <property type="term" value="C:membrane"/>
    <property type="evidence" value="ECO:0007669"/>
    <property type="project" value="UniProtKB-SubCell"/>
</dbReference>
<comment type="subcellular location">
    <subcellularLocation>
        <location evidence="1">Membrane</location>
    </subcellularLocation>
</comment>
<evidence type="ECO:0000313" key="12">
    <source>
        <dbReference type="EMBL" id="KIJ98827.1"/>
    </source>
</evidence>
<keyword evidence="7 9" id="KW-0472">Membrane</keyword>
<dbReference type="InterPro" id="IPR036640">
    <property type="entry name" value="ABC1_TM_sf"/>
</dbReference>
<evidence type="ECO:0000256" key="6">
    <source>
        <dbReference type="ARBA" id="ARBA00022989"/>
    </source>
</evidence>
<gene>
    <name evidence="12" type="ORF">K443DRAFT_193429</name>
</gene>
<feature type="domain" description="ABC transmembrane type-1" evidence="11">
    <location>
        <begin position="1082"/>
        <end position="1348"/>
    </location>
</feature>
<feature type="transmembrane region" description="Helical" evidence="9">
    <location>
        <begin position="20"/>
        <end position="40"/>
    </location>
</feature>
<keyword evidence="5" id="KW-0067">ATP-binding</keyword>
<feature type="region of interest" description="Disordered" evidence="8">
    <location>
        <begin position="675"/>
        <end position="718"/>
    </location>
</feature>
<evidence type="ECO:0000259" key="11">
    <source>
        <dbReference type="PROSITE" id="PS50929"/>
    </source>
</evidence>
<dbReference type="PROSITE" id="PS50929">
    <property type="entry name" value="ABC_TM1F"/>
    <property type="match status" value="2"/>
</dbReference>
<dbReference type="CDD" id="cd18596">
    <property type="entry name" value="ABC_6TM_VMR1_D1_like"/>
    <property type="match status" value="1"/>
</dbReference>
<keyword evidence="2" id="KW-0813">Transport</keyword>
<feature type="transmembrane region" description="Helical" evidence="9">
    <location>
        <begin position="1106"/>
        <end position="1129"/>
    </location>
</feature>
<feature type="transmembrane region" description="Helical" evidence="9">
    <location>
        <begin position="452"/>
        <end position="470"/>
    </location>
</feature>
<keyword evidence="4" id="KW-0547">Nucleotide-binding</keyword>